<dbReference type="HAMAP" id="MF_00379">
    <property type="entry name" value="GTPase_MnmE"/>
    <property type="match status" value="1"/>
</dbReference>
<dbReference type="InterPro" id="IPR006073">
    <property type="entry name" value="GTP-bd"/>
</dbReference>
<keyword evidence="6" id="KW-0460">Magnesium</keyword>
<dbReference type="Pfam" id="PF10396">
    <property type="entry name" value="TrmE_N"/>
    <property type="match status" value="1"/>
</dbReference>
<dbReference type="Gene3D" id="3.30.1360.120">
    <property type="entry name" value="Probable tRNA modification gtpase trme, domain 1"/>
    <property type="match status" value="1"/>
</dbReference>
<dbReference type="Pfam" id="PF01926">
    <property type="entry name" value="MMR_HSR1"/>
    <property type="match status" value="1"/>
</dbReference>
<dbReference type="Pfam" id="PF12631">
    <property type="entry name" value="MnmE_helical"/>
    <property type="match status" value="1"/>
</dbReference>
<feature type="binding site" evidence="6">
    <location>
        <begin position="232"/>
        <end position="237"/>
    </location>
    <ligand>
        <name>GTP</name>
        <dbReference type="ChEBI" id="CHEBI:37565"/>
    </ligand>
</feature>
<dbReference type="PROSITE" id="PS51709">
    <property type="entry name" value="G_TRME"/>
    <property type="match status" value="1"/>
</dbReference>
<feature type="binding site" evidence="6">
    <location>
        <position position="256"/>
    </location>
    <ligand>
        <name>K(+)</name>
        <dbReference type="ChEBI" id="CHEBI:29103"/>
    </ligand>
</feature>
<evidence type="ECO:0000256" key="4">
    <source>
        <dbReference type="ARBA" id="ARBA00022958"/>
    </source>
</evidence>
<feature type="binding site" evidence="6">
    <location>
        <position position="236"/>
    </location>
    <ligand>
        <name>Mg(2+)</name>
        <dbReference type="ChEBI" id="CHEBI:18420"/>
    </ligand>
</feature>
<evidence type="ECO:0000256" key="3">
    <source>
        <dbReference type="ARBA" id="ARBA00022741"/>
    </source>
</evidence>
<dbReference type="NCBIfam" id="TIGR00231">
    <property type="entry name" value="small_GTP"/>
    <property type="match status" value="1"/>
</dbReference>
<dbReference type="InterPro" id="IPR025867">
    <property type="entry name" value="MnmE_helical"/>
</dbReference>
<comment type="cofactor">
    <cofactor evidence="6">
        <name>K(+)</name>
        <dbReference type="ChEBI" id="CHEBI:29103"/>
    </cofactor>
    <text evidence="6">Binds 1 potassium ion per subunit.</text>
</comment>
<dbReference type="InterPro" id="IPR027368">
    <property type="entry name" value="MnmE_dom2"/>
</dbReference>
<dbReference type="Proteomes" id="UP000716906">
    <property type="component" value="Unassembled WGS sequence"/>
</dbReference>
<keyword evidence="3 6" id="KW-0547">Nucleotide-binding</keyword>
<keyword evidence="6" id="KW-0378">Hydrolase</keyword>
<feature type="binding site" evidence="6">
    <location>
        <position position="253"/>
    </location>
    <ligand>
        <name>K(+)</name>
        <dbReference type="ChEBI" id="CHEBI:29103"/>
    </ligand>
</feature>
<feature type="binding site" evidence="6">
    <location>
        <position position="232"/>
    </location>
    <ligand>
        <name>K(+)</name>
        <dbReference type="ChEBI" id="CHEBI:29103"/>
    </ligand>
</feature>
<dbReference type="EC" id="3.6.-.-" evidence="6"/>
<feature type="binding site" evidence="6">
    <location>
        <position position="251"/>
    </location>
    <ligand>
        <name>K(+)</name>
        <dbReference type="ChEBI" id="CHEBI:29103"/>
    </ligand>
</feature>
<evidence type="ECO:0000256" key="1">
    <source>
        <dbReference type="ARBA" id="ARBA00011043"/>
    </source>
</evidence>
<keyword evidence="5 6" id="KW-0342">GTP-binding</keyword>
<organism evidence="9 10">
    <name type="scientific">Faecalicatena fissicatena</name>
    <dbReference type="NCBI Taxonomy" id="290055"/>
    <lineage>
        <taxon>Bacteria</taxon>
        <taxon>Bacillati</taxon>
        <taxon>Bacillota</taxon>
        <taxon>Clostridia</taxon>
        <taxon>Lachnospirales</taxon>
        <taxon>Lachnospiraceae</taxon>
        <taxon>Faecalicatena</taxon>
    </lineage>
</organism>
<feature type="binding site" evidence="6">
    <location>
        <position position="126"/>
    </location>
    <ligand>
        <name>(6S)-5-formyl-5,6,7,8-tetrahydrofolate</name>
        <dbReference type="ChEBI" id="CHEBI:57457"/>
    </ligand>
</feature>
<dbReference type="InterPro" id="IPR027266">
    <property type="entry name" value="TrmE/GcvT-like"/>
</dbReference>
<dbReference type="Gene3D" id="3.40.50.300">
    <property type="entry name" value="P-loop containing nucleotide triphosphate hydrolases"/>
    <property type="match status" value="1"/>
</dbReference>
<evidence type="ECO:0000256" key="7">
    <source>
        <dbReference type="RuleBase" id="RU003313"/>
    </source>
</evidence>
<proteinExistence type="inferred from homology"/>
<comment type="similarity">
    <text evidence="1 6 7">Belongs to the TRAFAC class TrmE-Era-EngA-EngB-Septin-like GTPase superfamily. TrmE GTPase family.</text>
</comment>
<comment type="caution">
    <text evidence="6">Lacks conserved residue(s) required for the propagation of feature annotation.</text>
</comment>
<feature type="binding site" evidence="6">
    <location>
        <position position="465"/>
    </location>
    <ligand>
        <name>(6S)-5-formyl-5,6,7,8-tetrahydrofolate</name>
        <dbReference type="ChEBI" id="CHEBI:57457"/>
    </ligand>
</feature>
<gene>
    <name evidence="6 9" type="primary">mnmE</name>
    <name evidence="6" type="synonym">trmE</name>
    <name evidence="9" type="ORF">H7U36_10420</name>
</gene>
<dbReference type="InterPro" id="IPR005225">
    <property type="entry name" value="Small_GTP-bd"/>
</dbReference>
<evidence type="ECO:0000259" key="8">
    <source>
        <dbReference type="PROSITE" id="PS51709"/>
    </source>
</evidence>
<dbReference type="PANTHER" id="PTHR42714">
    <property type="entry name" value="TRNA MODIFICATION GTPASE GTPBP3"/>
    <property type="match status" value="1"/>
</dbReference>
<dbReference type="CDD" id="cd14858">
    <property type="entry name" value="TrmE_N"/>
    <property type="match status" value="1"/>
</dbReference>
<keyword evidence="4 6" id="KW-0630">Potassium</keyword>
<dbReference type="NCBIfam" id="NF003661">
    <property type="entry name" value="PRK05291.1-3"/>
    <property type="match status" value="1"/>
</dbReference>
<comment type="subcellular location">
    <subcellularLocation>
        <location evidence="6">Cytoplasm</location>
    </subcellularLocation>
</comment>
<dbReference type="PANTHER" id="PTHR42714:SF2">
    <property type="entry name" value="TRNA MODIFICATION GTPASE GTPBP3, MITOCHONDRIAL"/>
    <property type="match status" value="1"/>
</dbReference>
<feature type="binding site" evidence="6">
    <location>
        <position position="87"/>
    </location>
    <ligand>
        <name>(6S)-5-formyl-5,6,7,8-tetrahydrofolate</name>
        <dbReference type="ChEBI" id="CHEBI:57457"/>
    </ligand>
</feature>
<accession>A0ABS2EA81</accession>
<evidence type="ECO:0000256" key="5">
    <source>
        <dbReference type="ARBA" id="ARBA00023134"/>
    </source>
</evidence>
<name>A0ABS2EA81_9FIRM</name>
<dbReference type="InterPro" id="IPR031168">
    <property type="entry name" value="G_TrmE"/>
</dbReference>
<keyword evidence="2 6" id="KW-0819">tRNA processing</keyword>
<keyword evidence="6" id="KW-0963">Cytoplasm</keyword>
<sequence length="465" mass="51948">MYSESSTIAAISTSMSEAGIGIVRMSGEESFEIADRIYRGKRNKKLSEQKSHTIHYGYIEEDGETIDEVLVMLMRGPHTFTGEDTVEINCHGGVYVPRRVLEACLRGGARPAQPGEFTKRAFLNGKLDLSQAEAVIDVIQSRNDYALKSSVSQLKGSVKRKVEEIRSKILYHTAFIESALDDPEHISIDGYGQTLERDVEELLDEIQRLLDSADDGRIMKEGVQTVIVGKPNAGKSSVLNMLLGEERAIVTDIAGTTRDILQEHMNLHGISLNIVDTAGIRKTDDKVEKIGVDRALSQAREADLIIYVVDSSLPLDENDRKIFRFIAGKKSIILLNKSDLARRTGDEEIRQMCREQGMEEPPVLSVSAKEEEGIEELEQAVKEMFYHGDISFNSEVYITNARQKHALESARQSLEKVLESIHMDMPEDFYSIDLMDAYESLGTITGETVGEDLVNEIFSKFCMGK</sequence>
<feature type="binding site" evidence="6">
    <location>
        <begin position="251"/>
        <end position="257"/>
    </location>
    <ligand>
        <name>GTP</name>
        <dbReference type="ChEBI" id="CHEBI:37565"/>
    </ligand>
</feature>
<feature type="binding site" evidence="6">
    <location>
        <position position="24"/>
    </location>
    <ligand>
        <name>(6S)-5-formyl-5,6,7,8-tetrahydrofolate</name>
        <dbReference type="ChEBI" id="CHEBI:57457"/>
    </ligand>
</feature>
<keyword evidence="6" id="KW-0479">Metal-binding</keyword>
<feature type="domain" description="TrmE-type G" evidence="8">
    <location>
        <begin position="222"/>
        <end position="386"/>
    </location>
</feature>
<dbReference type="PRINTS" id="PR00326">
    <property type="entry name" value="GTP1OBG"/>
</dbReference>
<dbReference type="InterPro" id="IPR004520">
    <property type="entry name" value="GTPase_MnmE"/>
</dbReference>
<evidence type="ECO:0000256" key="2">
    <source>
        <dbReference type="ARBA" id="ARBA00022694"/>
    </source>
</evidence>
<dbReference type="CDD" id="cd04164">
    <property type="entry name" value="trmE"/>
    <property type="match status" value="1"/>
</dbReference>
<dbReference type="SUPFAM" id="SSF52540">
    <property type="entry name" value="P-loop containing nucleoside triphosphate hydrolases"/>
    <property type="match status" value="1"/>
</dbReference>
<feature type="binding site" evidence="6">
    <location>
        <position position="257"/>
    </location>
    <ligand>
        <name>Mg(2+)</name>
        <dbReference type="ChEBI" id="CHEBI:18420"/>
    </ligand>
</feature>
<evidence type="ECO:0000256" key="6">
    <source>
        <dbReference type="HAMAP-Rule" id="MF_00379"/>
    </source>
</evidence>
<comment type="caution">
    <text evidence="9">The sequence shown here is derived from an EMBL/GenBank/DDBJ whole genome shotgun (WGS) entry which is preliminary data.</text>
</comment>
<reference evidence="9 10" key="1">
    <citation type="journal article" date="2021" name="Sci. Rep.">
        <title>The distribution of antibiotic resistance genes in chicken gut microbiota commensals.</title>
        <authorList>
            <person name="Juricova H."/>
            <person name="Matiasovicova J."/>
            <person name="Kubasova T."/>
            <person name="Cejkova D."/>
            <person name="Rychlik I."/>
        </authorList>
    </citation>
    <scope>NUCLEOTIDE SEQUENCE [LARGE SCALE GENOMIC DNA]</scope>
    <source>
        <strain evidence="9 10">An773</strain>
    </source>
</reference>
<keyword evidence="10" id="KW-1185">Reference proteome</keyword>
<comment type="function">
    <text evidence="6">Exhibits a very high intrinsic GTPase hydrolysis rate. Involved in the addition of a carboxymethylaminomethyl (cmnm) group at the wobble position (U34) of certain tRNAs, forming tRNA-cmnm(5)s(2)U34.</text>
</comment>
<dbReference type="NCBIfam" id="TIGR00450">
    <property type="entry name" value="mnmE_trmE_thdF"/>
    <property type="match status" value="1"/>
</dbReference>
<dbReference type="RefSeq" id="WP_191493541.1">
    <property type="nucleotide sequence ID" value="NZ_JACLYY010000009.1"/>
</dbReference>
<comment type="subunit">
    <text evidence="6">Homodimer. Heterotetramer of two MnmE and two MnmG subunits.</text>
</comment>
<feature type="binding site" evidence="6">
    <location>
        <begin position="276"/>
        <end position="279"/>
    </location>
    <ligand>
        <name>GTP</name>
        <dbReference type="ChEBI" id="CHEBI:37565"/>
    </ligand>
</feature>
<dbReference type="EMBL" id="JACLYY010000009">
    <property type="protein sequence ID" value="MBM6738507.1"/>
    <property type="molecule type" value="Genomic_DNA"/>
</dbReference>
<dbReference type="InterPro" id="IPR018948">
    <property type="entry name" value="GTP-bd_TrmE_N"/>
</dbReference>
<dbReference type="Gene3D" id="1.20.120.430">
    <property type="entry name" value="tRNA modification GTPase MnmE domain 2"/>
    <property type="match status" value="1"/>
</dbReference>
<protein>
    <recommendedName>
        <fullName evidence="6">tRNA modification GTPase MnmE</fullName>
        <ecNumber evidence="6">3.6.-.-</ecNumber>
    </recommendedName>
</protein>
<dbReference type="InterPro" id="IPR027417">
    <property type="entry name" value="P-loop_NTPase"/>
</dbReference>
<evidence type="ECO:0000313" key="10">
    <source>
        <dbReference type="Proteomes" id="UP000716906"/>
    </source>
</evidence>
<evidence type="ECO:0000313" key="9">
    <source>
        <dbReference type="EMBL" id="MBM6738507.1"/>
    </source>
</evidence>